<reference evidence="6 7" key="1">
    <citation type="journal article" date="2024" name="G3 (Bethesda)">
        <title>Genome assembly of Hibiscus sabdariffa L. provides insights into metabolisms of medicinal natural products.</title>
        <authorList>
            <person name="Kim T."/>
        </authorList>
    </citation>
    <scope>NUCLEOTIDE SEQUENCE [LARGE SCALE GENOMIC DNA]</scope>
    <source>
        <strain evidence="6">TK-2024</strain>
        <tissue evidence="6">Old leaves</tissue>
    </source>
</reference>
<evidence type="ECO:0000256" key="5">
    <source>
        <dbReference type="ARBA" id="ARBA00023136"/>
    </source>
</evidence>
<evidence type="ECO:0000313" key="7">
    <source>
        <dbReference type="Proteomes" id="UP001472677"/>
    </source>
</evidence>
<comment type="similarity">
    <text evidence="2">Belongs to the nucleobase:cation symporter-2 (NCS2) (TC 2.A.40) family.</text>
</comment>
<keyword evidence="5" id="KW-0472">Membrane</keyword>
<evidence type="ECO:0000256" key="1">
    <source>
        <dbReference type="ARBA" id="ARBA00004141"/>
    </source>
</evidence>
<sequence length="230" mass="25460">MLGTTVLIPTSLVPLMGGGNEEKAKMIQTLLFVAGVNTLFGTRLPAVVGGSYTYMPTTISIILASRYTDIVNPQEKFERIMRGIQGALIAASTLQIVLGFSGLWRNVARFLNPLTAVPLVVLSGFGLSEFGFPVLAKCIEIGYTAINGFGPVHTRSRWFNDMINVPFSNEAFVAGSLAMFLDCMLQGKDNTRRKDCGMHFWEKYRSFKSNARSEEFYSLPFNLNKFFPSV</sequence>
<dbReference type="Proteomes" id="UP001472677">
    <property type="component" value="Unassembled WGS sequence"/>
</dbReference>
<dbReference type="EMBL" id="JBBPBM010000039">
    <property type="protein sequence ID" value="KAK8526484.1"/>
    <property type="molecule type" value="Genomic_DNA"/>
</dbReference>
<comment type="subcellular location">
    <subcellularLocation>
        <location evidence="1">Membrane</location>
        <topology evidence="1">Multi-pass membrane protein</topology>
    </subcellularLocation>
</comment>
<keyword evidence="3" id="KW-0812">Transmembrane</keyword>
<keyword evidence="4" id="KW-1133">Transmembrane helix</keyword>
<evidence type="ECO:0000313" key="6">
    <source>
        <dbReference type="EMBL" id="KAK8526484.1"/>
    </source>
</evidence>
<protein>
    <submittedName>
        <fullName evidence="6">Uncharacterized protein</fullName>
    </submittedName>
</protein>
<comment type="caution">
    <text evidence="6">The sequence shown here is derived from an EMBL/GenBank/DDBJ whole genome shotgun (WGS) entry which is preliminary data.</text>
</comment>
<keyword evidence="7" id="KW-1185">Reference proteome</keyword>
<accession>A0ABR2D2A6</accession>
<organism evidence="6 7">
    <name type="scientific">Hibiscus sabdariffa</name>
    <name type="common">roselle</name>
    <dbReference type="NCBI Taxonomy" id="183260"/>
    <lineage>
        <taxon>Eukaryota</taxon>
        <taxon>Viridiplantae</taxon>
        <taxon>Streptophyta</taxon>
        <taxon>Embryophyta</taxon>
        <taxon>Tracheophyta</taxon>
        <taxon>Spermatophyta</taxon>
        <taxon>Magnoliopsida</taxon>
        <taxon>eudicotyledons</taxon>
        <taxon>Gunneridae</taxon>
        <taxon>Pentapetalae</taxon>
        <taxon>rosids</taxon>
        <taxon>malvids</taxon>
        <taxon>Malvales</taxon>
        <taxon>Malvaceae</taxon>
        <taxon>Malvoideae</taxon>
        <taxon>Hibiscus</taxon>
    </lineage>
</organism>
<dbReference type="InterPro" id="IPR006043">
    <property type="entry name" value="NCS2"/>
</dbReference>
<evidence type="ECO:0000256" key="3">
    <source>
        <dbReference type="ARBA" id="ARBA00022692"/>
    </source>
</evidence>
<name>A0ABR2D2A6_9ROSI</name>
<gene>
    <name evidence="6" type="ORF">V6N12_020955</name>
</gene>
<dbReference type="PANTHER" id="PTHR11119">
    <property type="entry name" value="XANTHINE-URACIL / VITAMIN C PERMEASE FAMILY MEMBER"/>
    <property type="match status" value="1"/>
</dbReference>
<dbReference type="Pfam" id="PF00860">
    <property type="entry name" value="Xan_ur_permease"/>
    <property type="match status" value="1"/>
</dbReference>
<evidence type="ECO:0000256" key="4">
    <source>
        <dbReference type="ARBA" id="ARBA00022989"/>
    </source>
</evidence>
<evidence type="ECO:0000256" key="2">
    <source>
        <dbReference type="ARBA" id="ARBA00008821"/>
    </source>
</evidence>
<proteinExistence type="inferred from homology"/>